<organism evidence="2 3">
    <name type="scientific">Arabis nemorensis</name>
    <dbReference type="NCBI Taxonomy" id="586526"/>
    <lineage>
        <taxon>Eukaryota</taxon>
        <taxon>Viridiplantae</taxon>
        <taxon>Streptophyta</taxon>
        <taxon>Embryophyta</taxon>
        <taxon>Tracheophyta</taxon>
        <taxon>Spermatophyta</taxon>
        <taxon>Magnoliopsida</taxon>
        <taxon>eudicotyledons</taxon>
        <taxon>Gunneridae</taxon>
        <taxon>Pentapetalae</taxon>
        <taxon>rosids</taxon>
        <taxon>malvids</taxon>
        <taxon>Brassicales</taxon>
        <taxon>Brassicaceae</taxon>
        <taxon>Arabideae</taxon>
        <taxon>Arabis</taxon>
    </lineage>
</organism>
<protein>
    <submittedName>
        <fullName evidence="2">Uncharacterized protein</fullName>
    </submittedName>
</protein>
<keyword evidence="3" id="KW-1185">Reference proteome</keyword>
<dbReference type="Proteomes" id="UP000489600">
    <property type="component" value="Unassembled WGS sequence"/>
</dbReference>
<gene>
    <name evidence="2" type="ORF">ANE_LOCUS28305</name>
</gene>
<evidence type="ECO:0000313" key="3">
    <source>
        <dbReference type="Proteomes" id="UP000489600"/>
    </source>
</evidence>
<feature type="region of interest" description="Disordered" evidence="1">
    <location>
        <begin position="53"/>
        <end position="83"/>
    </location>
</feature>
<reference evidence="2" key="1">
    <citation type="submission" date="2019-07" db="EMBL/GenBank/DDBJ databases">
        <authorList>
            <person name="Dittberner H."/>
        </authorList>
    </citation>
    <scope>NUCLEOTIDE SEQUENCE [LARGE SCALE GENOMIC DNA]</scope>
</reference>
<sequence length="134" mass="14409">MSAAGATPLAVAQITVGLTTTRRRVRDSLETTSERPSVSSDYCNTFNNTVSPDLDHGDTIGQGGACSSPSSMGSSSSGSHYHHDHHYHHHPTIRYLFLCKLRLPFLCDGGGSTVVVGQGFVRVETWVVGSWVFS</sequence>
<accession>A0A565CWG0</accession>
<dbReference type="EMBL" id="CABITT030000008">
    <property type="protein sequence ID" value="VVB17861.1"/>
    <property type="molecule type" value="Genomic_DNA"/>
</dbReference>
<evidence type="ECO:0000313" key="2">
    <source>
        <dbReference type="EMBL" id="VVB17861.1"/>
    </source>
</evidence>
<dbReference type="AlphaFoldDB" id="A0A565CWG0"/>
<proteinExistence type="predicted"/>
<feature type="compositionally biased region" description="Low complexity" evidence="1">
    <location>
        <begin position="67"/>
        <end position="79"/>
    </location>
</feature>
<comment type="caution">
    <text evidence="2">The sequence shown here is derived from an EMBL/GenBank/DDBJ whole genome shotgun (WGS) entry which is preliminary data.</text>
</comment>
<name>A0A565CWG0_9BRAS</name>
<evidence type="ECO:0000256" key="1">
    <source>
        <dbReference type="SAM" id="MobiDB-lite"/>
    </source>
</evidence>